<keyword evidence="3 7" id="KW-0819">tRNA processing</keyword>
<dbReference type="PANTHER" id="PTHR11735:SF6">
    <property type="entry name" value="TRNA N6-ADENOSINE THREONYLCARBAMOYLTRANSFERASE, MITOCHONDRIAL"/>
    <property type="match status" value="1"/>
</dbReference>
<gene>
    <name evidence="9" type="ORF">PISMIDRAFT_185238</name>
</gene>
<dbReference type="InterPro" id="IPR000905">
    <property type="entry name" value="Gcp-like_dom"/>
</dbReference>
<comment type="cofactor">
    <cofactor evidence="7">
        <name>a divalent metal cation</name>
        <dbReference type="ChEBI" id="CHEBI:60240"/>
    </cofactor>
    <text evidence="7">Binds 1 divalent metal cation per subunit.</text>
</comment>
<evidence type="ECO:0000259" key="8">
    <source>
        <dbReference type="Pfam" id="PF00814"/>
    </source>
</evidence>
<comment type="subunit">
    <text evidence="7">Homodimer.</text>
</comment>
<proteinExistence type="inferred from homology"/>
<dbReference type="EC" id="2.3.1.234" evidence="1"/>
<evidence type="ECO:0000256" key="4">
    <source>
        <dbReference type="ARBA" id="ARBA00022723"/>
    </source>
</evidence>
<feature type="domain" description="Gcp-like" evidence="8">
    <location>
        <begin position="68"/>
        <end position="370"/>
    </location>
</feature>
<keyword evidence="5 7" id="KW-0012">Acyltransferase</keyword>
<organism evidence="9 10">
    <name type="scientific">Pisolithus microcarpus 441</name>
    <dbReference type="NCBI Taxonomy" id="765257"/>
    <lineage>
        <taxon>Eukaryota</taxon>
        <taxon>Fungi</taxon>
        <taxon>Dikarya</taxon>
        <taxon>Basidiomycota</taxon>
        <taxon>Agaricomycotina</taxon>
        <taxon>Agaricomycetes</taxon>
        <taxon>Agaricomycetidae</taxon>
        <taxon>Boletales</taxon>
        <taxon>Sclerodermatineae</taxon>
        <taxon>Pisolithaceae</taxon>
        <taxon>Pisolithus</taxon>
    </lineage>
</organism>
<dbReference type="InterPro" id="IPR022450">
    <property type="entry name" value="TsaD"/>
</dbReference>
<dbReference type="Gene3D" id="3.30.420.40">
    <property type="match status" value="2"/>
</dbReference>
<keyword evidence="4 7" id="KW-0479">Metal-binding</keyword>
<dbReference type="GO" id="GO:0061711">
    <property type="term" value="F:tRNA N(6)-L-threonylcarbamoyladenine synthase activity"/>
    <property type="evidence" value="ECO:0007669"/>
    <property type="project" value="UniProtKB-EC"/>
</dbReference>
<dbReference type="STRING" id="765257.A0A0C9ZDP7"/>
<dbReference type="CDD" id="cd24134">
    <property type="entry name" value="ASKHA_NBD_OSGEPL1_QRI7_euk"/>
    <property type="match status" value="1"/>
</dbReference>
<evidence type="ECO:0000313" key="10">
    <source>
        <dbReference type="Proteomes" id="UP000054018"/>
    </source>
</evidence>
<dbReference type="NCBIfam" id="TIGR00329">
    <property type="entry name" value="gcp_kae1"/>
    <property type="match status" value="1"/>
</dbReference>
<dbReference type="EMBL" id="KN833696">
    <property type="protein sequence ID" value="KIK27431.1"/>
    <property type="molecule type" value="Genomic_DNA"/>
</dbReference>
<evidence type="ECO:0000256" key="3">
    <source>
        <dbReference type="ARBA" id="ARBA00022694"/>
    </source>
</evidence>
<dbReference type="PANTHER" id="PTHR11735">
    <property type="entry name" value="TRNA N6-ADENOSINE THREONYLCARBAMOYLTRANSFERASE"/>
    <property type="match status" value="1"/>
</dbReference>
<dbReference type="GO" id="GO:0046872">
    <property type="term" value="F:metal ion binding"/>
    <property type="evidence" value="ECO:0007669"/>
    <property type="project" value="UniProtKB-KW"/>
</dbReference>
<comment type="catalytic activity">
    <reaction evidence="6 7">
        <text>L-threonylcarbamoyladenylate + adenosine(37) in tRNA = N(6)-L-threonylcarbamoyladenosine(37) in tRNA + AMP + H(+)</text>
        <dbReference type="Rhea" id="RHEA:37059"/>
        <dbReference type="Rhea" id="RHEA-COMP:10162"/>
        <dbReference type="Rhea" id="RHEA-COMP:10163"/>
        <dbReference type="ChEBI" id="CHEBI:15378"/>
        <dbReference type="ChEBI" id="CHEBI:73682"/>
        <dbReference type="ChEBI" id="CHEBI:74411"/>
        <dbReference type="ChEBI" id="CHEBI:74418"/>
        <dbReference type="ChEBI" id="CHEBI:456215"/>
        <dbReference type="EC" id="2.3.1.234"/>
    </reaction>
</comment>
<comment type="similarity">
    <text evidence="7">Belongs to the KAE1 / TsaD family.</text>
</comment>
<dbReference type="GO" id="GO:0072670">
    <property type="term" value="P:mitochondrial tRNA threonylcarbamoyladenosine modification"/>
    <property type="evidence" value="ECO:0007669"/>
    <property type="project" value="TreeGrafter"/>
</dbReference>
<evidence type="ECO:0000256" key="1">
    <source>
        <dbReference type="ARBA" id="ARBA00012156"/>
    </source>
</evidence>
<evidence type="ECO:0000256" key="5">
    <source>
        <dbReference type="ARBA" id="ARBA00023315"/>
    </source>
</evidence>
<comment type="function">
    <text evidence="7">Required for the formation of a threonylcarbamoyl group on adenosine at position 37 (t(6)A37) in mitochondrial tRNAs that read codons beginning with adenine. Probably involved in the transfer of the threonylcarbamoyl moiety of threonylcarbamoyl-AMP (TC-AMP) to the N6 group of A37. Involved in mitochondrial genome maintenance.</text>
</comment>
<keyword evidence="2 7" id="KW-0808">Transferase</keyword>
<dbReference type="InterPro" id="IPR043129">
    <property type="entry name" value="ATPase_NBD"/>
</dbReference>
<name>A0A0C9ZDP7_9AGAM</name>
<evidence type="ECO:0000256" key="7">
    <source>
        <dbReference type="HAMAP-Rule" id="MF_03179"/>
    </source>
</evidence>
<dbReference type="FunFam" id="3.30.420.40:FF:000012">
    <property type="entry name" value="tRNA N6-adenosine threonylcarbamoyltransferase"/>
    <property type="match status" value="1"/>
</dbReference>
<dbReference type="InterPro" id="IPR017861">
    <property type="entry name" value="KAE1/TsaD"/>
</dbReference>
<accession>A0A0C9ZDP7</accession>
<dbReference type="HOGENOM" id="CLU_023208_4_3_1"/>
<dbReference type="SUPFAM" id="SSF53067">
    <property type="entry name" value="Actin-like ATPase domain"/>
    <property type="match status" value="1"/>
</dbReference>
<evidence type="ECO:0000256" key="6">
    <source>
        <dbReference type="ARBA" id="ARBA00048117"/>
    </source>
</evidence>
<reference evidence="10" key="2">
    <citation type="submission" date="2015-01" db="EMBL/GenBank/DDBJ databases">
        <title>Evolutionary Origins and Diversification of the Mycorrhizal Mutualists.</title>
        <authorList>
            <consortium name="DOE Joint Genome Institute"/>
            <consortium name="Mycorrhizal Genomics Consortium"/>
            <person name="Kohler A."/>
            <person name="Kuo A."/>
            <person name="Nagy L.G."/>
            <person name="Floudas D."/>
            <person name="Copeland A."/>
            <person name="Barry K.W."/>
            <person name="Cichocki N."/>
            <person name="Veneault-Fourrey C."/>
            <person name="LaButti K."/>
            <person name="Lindquist E.A."/>
            <person name="Lipzen A."/>
            <person name="Lundell T."/>
            <person name="Morin E."/>
            <person name="Murat C."/>
            <person name="Riley R."/>
            <person name="Ohm R."/>
            <person name="Sun H."/>
            <person name="Tunlid A."/>
            <person name="Henrissat B."/>
            <person name="Grigoriev I.V."/>
            <person name="Hibbett D.S."/>
            <person name="Martin F."/>
        </authorList>
    </citation>
    <scope>NUCLEOTIDE SEQUENCE [LARGE SCALE GENOMIC DNA]</scope>
    <source>
        <strain evidence="10">441</strain>
    </source>
</reference>
<evidence type="ECO:0000256" key="2">
    <source>
        <dbReference type="ARBA" id="ARBA00022679"/>
    </source>
</evidence>
<dbReference type="AlphaFoldDB" id="A0A0C9ZDP7"/>
<dbReference type="PRINTS" id="PR00789">
    <property type="entry name" value="OSIALOPTASE"/>
</dbReference>
<dbReference type="GO" id="GO:0005739">
    <property type="term" value="C:mitochondrion"/>
    <property type="evidence" value="ECO:0007669"/>
    <property type="project" value="UniProtKB-SubCell"/>
</dbReference>
<keyword evidence="7" id="KW-0496">Mitochondrion</keyword>
<dbReference type="OrthoDB" id="10259622at2759"/>
<dbReference type="Pfam" id="PF00814">
    <property type="entry name" value="TsaD"/>
    <property type="match status" value="1"/>
</dbReference>
<protein>
    <recommendedName>
        <fullName evidence="1">N(6)-L-threonylcarbamoyladenine synthase</fullName>
        <ecNumber evidence="1">2.3.1.234</ecNumber>
    </recommendedName>
</protein>
<dbReference type="Proteomes" id="UP000054018">
    <property type="component" value="Unassembled WGS sequence"/>
</dbReference>
<evidence type="ECO:0000313" key="9">
    <source>
        <dbReference type="EMBL" id="KIK27431.1"/>
    </source>
</evidence>
<sequence length="407" mass="43798">MSTIIGSSSRHSRGLHRTCTAAVSFVRKSHLKHWAAFRLVCRRALFTVLALESSADDTCAAVVTSSRQILSNVVVKQHDLHEGFGGIHPTVAIEAHQRNMPGAVRRALENAKLTMQDIDGIAFTRGPGIGGCLSVGSNAAKCLAAALNKPLIGVHHMQAHALTPLLTAPADRIPEFPFITLLISGGHTLLLLATSQTSFDVLATTADESVGRSFDKVARLLGLSWGTRGPGAALEDFCRRDIASVPDVGSFPVPMAGKLAFSYSCLHSSIERYLAGTQGPLTEGHRVALARAFQDAAARQLCEKLTLGLERLSLRNINPRHVVVSGGVASNLFLRTRLRAALDVYSPDVRIELVFPPLELCTDNAVMIGWAAMHRFTSGDYDDYSIDLRAKWDISTISDANSCASRA</sequence>
<keyword evidence="10" id="KW-1185">Reference proteome</keyword>
<dbReference type="HAMAP" id="MF_01445">
    <property type="entry name" value="TsaD"/>
    <property type="match status" value="1"/>
</dbReference>
<comment type="subcellular location">
    <subcellularLocation>
        <location evidence="7">Mitochondrion</location>
    </subcellularLocation>
</comment>
<reference evidence="9 10" key="1">
    <citation type="submission" date="2014-04" db="EMBL/GenBank/DDBJ databases">
        <authorList>
            <consortium name="DOE Joint Genome Institute"/>
            <person name="Kuo A."/>
            <person name="Kohler A."/>
            <person name="Costa M.D."/>
            <person name="Nagy L.G."/>
            <person name="Floudas D."/>
            <person name="Copeland A."/>
            <person name="Barry K.W."/>
            <person name="Cichocki N."/>
            <person name="Veneault-Fourrey C."/>
            <person name="LaButti K."/>
            <person name="Lindquist E.A."/>
            <person name="Lipzen A."/>
            <person name="Lundell T."/>
            <person name="Morin E."/>
            <person name="Murat C."/>
            <person name="Sun H."/>
            <person name="Tunlid A."/>
            <person name="Henrissat B."/>
            <person name="Grigoriev I.V."/>
            <person name="Hibbett D.S."/>
            <person name="Martin F."/>
            <person name="Nordberg H.P."/>
            <person name="Cantor M.N."/>
            <person name="Hua S.X."/>
        </authorList>
    </citation>
    <scope>NUCLEOTIDE SEQUENCE [LARGE SCALE GENOMIC DNA]</scope>
    <source>
        <strain evidence="9 10">441</strain>
    </source>
</reference>